<evidence type="ECO:0000313" key="1">
    <source>
        <dbReference type="EMBL" id="MEN0642496.1"/>
    </source>
</evidence>
<dbReference type="InterPro" id="IPR007344">
    <property type="entry name" value="GrpB/CoaE"/>
</dbReference>
<keyword evidence="2" id="KW-1185">Reference proteome</keyword>
<dbReference type="PANTHER" id="PTHR34822:SF1">
    <property type="entry name" value="GRPB FAMILY PROTEIN"/>
    <property type="match status" value="1"/>
</dbReference>
<dbReference type="EMBL" id="JBCITK010000001">
    <property type="protein sequence ID" value="MEN0642496.1"/>
    <property type="molecule type" value="Genomic_DNA"/>
</dbReference>
<comment type="caution">
    <text evidence="1">The sequence shown here is derived from an EMBL/GenBank/DDBJ whole genome shotgun (WGS) entry which is preliminary data.</text>
</comment>
<proteinExistence type="predicted"/>
<organism evidence="1 2">
    <name type="scientific">Alkalicoccobacillus gibsonii</name>
    <dbReference type="NCBI Taxonomy" id="79881"/>
    <lineage>
        <taxon>Bacteria</taxon>
        <taxon>Bacillati</taxon>
        <taxon>Bacillota</taxon>
        <taxon>Bacilli</taxon>
        <taxon>Bacillales</taxon>
        <taxon>Bacillaceae</taxon>
        <taxon>Alkalicoccobacillus</taxon>
    </lineage>
</organism>
<reference evidence="1 2" key="1">
    <citation type="submission" date="2024-03" db="EMBL/GenBank/DDBJ databases">
        <title>Bacilli Hybrid Assemblies.</title>
        <authorList>
            <person name="Kovac J."/>
        </authorList>
    </citation>
    <scope>NUCLEOTIDE SEQUENCE [LARGE SCALE GENOMIC DNA]</scope>
    <source>
        <strain evidence="1 2">FSL R7-0666</strain>
    </source>
</reference>
<name>A0ABU9VF20_9BACI</name>
<evidence type="ECO:0000313" key="2">
    <source>
        <dbReference type="Proteomes" id="UP001418796"/>
    </source>
</evidence>
<sequence>MGQAFNWENEPIFIEDANECWQVRAQAEKEHLVELLASYHLVDIEHIGSTAVPGLAAKPIIDLMAKVKDFNQIEPIINLLQKHNWIHVPTHEGEHEWRKYFIKIHKNKRMAHLHIVEGDSRKWDEHLFFRDALRSSPTLVSEYAALKKKLAEQYSHDRELYTKNKSAFIQSVIKQGNES</sequence>
<dbReference type="Pfam" id="PF04229">
    <property type="entry name" value="GrpB"/>
    <property type="match status" value="1"/>
</dbReference>
<dbReference type="Proteomes" id="UP001418796">
    <property type="component" value="Unassembled WGS sequence"/>
</dbReference>
<gene>
    <name evidence="1" type="ORF">MKY91_04865</name>
</gene>
<accession>A0ABU9VF20</accession>
<protein>
    <submittedName>
        <fullName evidence="1">GrpB family protein</fullName>
    </submittedName>
</protein>
<dbReference type="SUPFAM" id="SSF81301">
    <property type="entry name" value="Nucleotidyltransferase"/>
    <property type="match status" value="1"/>
</dbReference>
<dbReference type="InterPro" id="IPR043519">
    <property type="entry name" value="NT_sf"/>
</dbReference>
<dbReference type="PANTHER" id="PTHR34822">
    <property type="entry name" value="GRPB DOMAIN PROTEIN (AFU_ORTHOLOGUE AFUA_1G01530)"/>
    <property type="match status" value="1"/>
</dbReference>
<dbReference type="Gene3D" id="3.30.460.10">
    <property type="entry name" value="Beta Polymerase, domain 2"/>
    <property type="match status" value="1"/>
</dbReference>
<dbReference type="RefSeq" id="WP_343129616.1">
    <property type="nucleotide sequence ID" value="NZ_JBCITK010000001.1"/>
</dbReference>